<dbReference type="GO" id="GO:0008270">
    <property type="term" value="F:zinc ion binding"/>
    <property type="evidence" value="ECO:0007669"/>
    <property type="project" value="UniProtKB-KW"/>
</dbReference>
<dbReference type="EMBL" id="JAGFBR010000018">
    <property type="protein sequence ID" value="KAH0449607.1"/>
    <property type="molecule type" value="Genomic_DNA"/>
</dbReference>
<comment type="caution">
    <text evidence="12">The sequence shown here is derived from an EMBL/GenBank/DDBJ whole genome shotgun (WGS) entry which is preliminary data.</text>
</comment>
<evidence type="ECO:0000256" key="10">
    <source>
        <dbReference type="ARBA" id="ARBA00023242"/>
    </source>
</evidence>
<dbReference type="InterPro" id="IPR007808">
    <property type="entry name" value="Elf1"/>
</dbReference>
<keyword evidence="10 11" id="KW-0539">Nucleus</keyword>
<evidence type="ECO:0000256" key="2">
    <source>
        <dbReference type="ARBA" id="ARBA00004123"/>
    </source>
</evidence>
<dbReference type="GO" id="GO:0000993">
    <property type="term" value="F:RNA polymerase II complex binding"/>
    <property type="evidence" value="ECO:0007669"/>
    <property type="project" value="TreeGrafter"/>
</dbReference>
<evidence type="ECO:0000256" key="1">
    <source>
        <dbReference type="ARBA" id="ARBA00003357"/>
    </source>
</evidence>
<organism evidence="12 13">
    <name type="scientific">Dendrobium chrysotoxum</name>
    <name type="common">Orchid</name>
    <dbReference type="NCBI Taxonomy" id="161865"/>
    <lineage>
        <taxon>Eukaryota</taxon>
        <taxon>Viridiplantae</taxon>
        <taxon>Streptophyta</taxon>
        <taxon>Embryophyta</taxon>
        <taxon>Tracheophyta</taxon>
        <taxon>Spermatophyta</taxon>
        <taxon>Magnoliopsida</taxon>
        <taxon>Liliopsida</taxon>
        <taxon>Asparagales</taxon>
        <taxon>Orchidaceae</taxon>
        <taxon>Epidendroideae</taxon>
        <taxon>Malaxideae</taxon>
        <taxon>Dendrobiinae</taxon>
        <taxon>Dendrobium</taxon>
    </lineage>
</organism>
<evidence type="ECO:0000313" key="12">
    <source>
        <dbReference type="EMBL" id="KAH0449607.1"/>
    </source>
</evidence>
<dbReference type="PANTHER" id="PTHR20934:SF21">
    <property type="entry name" value="TRANSCRIPTION ELONGATION FACTOR 1 HOMOLOG"/>
    <property type="match status" value="1"/>
</dbReference>
<dbReference type="Gene3D" id="2.20.25.190">
    <property type="match status" value="1"/>
</dbReference>
<comment type="subcellular location">
    <subcellularLocation>
        <location evidence="2 11">Nucleus</location>
    </subcellularLocation>
</comment>
<dbReference type="PANTHER" id="PTHR20934">
    <property type="entry name" value="TRANSCRIPTION ELONGATION FACTOR 1 HOMOLOG"/>
    <property type="match status" value="1"/>
</dbReference>
<accession>A0AAV7G0B9</accession>
<keyword evidence="8 11" id="KW-0805">Transcription regulation</keyword>
<evidence type="ECO:0000256" key="8">
    <source>
        <dbReference type="ARBA" id="ARBA00023015"/>
    </source>
</evidence>
<dbReference type="FunFam" id="2.20.25.190:FF:000001">
    <property type="entry name" value="Transcription elongation factor 1 homolog"/>
    <property type="match status" value="1"/>
</dbReference>
<comment type="similarity">
    <text evidence="3 11">Belongs to the ELOF1 family.</text>
</comment>
<dbReference type="AlphaFoldDB" id="A0AAV7G0B9"/>
<evidence type="ECO:0000256" key="7">
    <source>
        <dbReference type="ARBA" id="ARBA00022833"/>
    </source>
</evidence>
<evidence type="ECO:0000256" key="5">
    <source>
        <dbReference type="ARBA" id="ARBA00022723"/>
    </source>
</evidence>
<keyword evidence="5 11" id="KW-0479">Metal-binding</keyword>
<dbReference type="SUPFAM" id="SSF57783">
    <property type="entry name" value="Zinc beta-ribbon"/>
    <property type="match status" value="1"/>
</dbReference>
<keyword evidence="6 11" id="KW-0863">Zinc-finger</keyword>
<evidence type="ECO:0000256" key="11">
    <source>
        <dbReference type="RuleBase" id="RU364033"/>
    </source>
</evidence>
<comment type="function">
    <text evidence="1 11">Transcription elongation factor implicated in the maintenance of proper chromatin structure in actively transcribed regions.</text>
</comment>
<dbReference type="InterPro" id="IPR038567">
    <property type="entry name" value="T_Elf1_sf"/>
</dbReference>
<protein>
    <recommendedName>
        <fullName evidence="4 11">Transcription elongation factor 1 homolog</fullName>
    </recommendedName>
</protein>
<dbReference type="Proteomes" id="UP000775213">
    <property type="component" value="Unassembled WGS sequence"/>
</dbReference>
<keyword evidence="7 11" id="KW-0862">Zinc</keyword>
<keyword evidence="13" id="KW-1185">Reference proteome</keyword>
<gene>
    <name evidence="12" type="ORF">IEQ34_020299</name>
</gene>
<keyword evidence="9 11" id="KW-0804">Transcription</keyword>
<evidence type="ECO:0000256" key="9">
    <source>
        <dbReference type="ARBA" id="ARBA00023163"/>
    </source>
</evidence>
<evidence type="ECO:0000256" key="3">
    <source>
        <dbReference type="ARBA" id="ARBA00009730"/>
    </source>
</evidence>
<dbReference type="Pfam" id="PF05129">
    <property type="entry name" value="Zn_ribbon_Elf1"/>
    <property type="match status" value="1"/>
</dbReference>
<reference evidence="12 13" key="1">
    <citation type="journal article" date="2021" name="Hortic Res">
        <title>Chromosome-scale assembly of the Dendrobium chrysotoxum genome enhances the understanding of orchid evolution.</title>
        <authorList>
            <person name="Zhang Y."/>
            <person name="Zhang G.Q."/>
            <person name="Zhang D."/>
            <person name="Liu X.D."/>
            <person name="Xu X.Y."/>
            <person name="Sun W.H."/>
            <person name="Yu X."/>
            <person name="Zhu X."/>
            <person name="Wang Z.W."/>
            <person name="Zhao X."/>
            <person name="Zhong W.Y."/>
            <person name="Chen H."/>
            <person name="Yin W.L."/>
            <person name="Huang T."/>
            <person name="Niu S.C."/>
            <person name="Liu Z.J."/>
        </authorList>
    </citation>
    <scope>NUCLEOTIDE SEQUENCE [LARGE SCALE GENOMIC DNA]</scope>
    <source>
        <strain evidence="12">Lindl</strain>
    </source>
</reference>
<sequence>MGKRKKKSKPPPKKKMKTLDKTFFCPFCNHSDSVECCIDIRNLTATAKCWICLESFSTTANVLTEPVDVYSEWIDECERVNNNVGDDNDN</sequence>
<evidence type="ECO:0000256" key="6">
    <source>
        <dbReference type="ARBA" id="ARBA00022771"/>
    </source>
</evidence>
<dbReference type="GO" id="GO:0008023">
    <property type="term" value="C:transcription elongation factor complex"/>
    <property type="evidence" value="ECO:0007669"/>
    <property type="project" value="TreeGrafter"/>
</dbReference>
<evidence type="ECO:0000313" key="13">
    <source>
        <dbReference type="Proteomes" id="UP000775213"/>
    </source>
</evidence>
<dbReference type="GO" id="GO:0006368">
    <property type="term" value="P:transcription elongation by RNA polymerase II"/>
    <property type="evidence" value="ECO:0007669"/>
    <property type="project" value="TreeGrafter"/>
</dbReference>
<proteinExistence type="inferred from homology"/>
<name>A0AAV7G0B9_DENCH</name>
<evidence type="ECO:0000256" key="4">
    <source>
        <dbReference type="ARBA" id="ARBA00014973"/>
    </source>
</evidence>